<dbReference type="EMBL" id="CM023470">
    <property type="protein sequence ID" value="KAH7978046.1"/>
    <property type="molecule type" value="Genomic_DNA"/>
</dbReference>
<dbReference type="Proteomes" id="UP000821865">
    <property type="component" value="Chromosome 1"/>
</dbReference>
<evidence type="ECO:0000313" key="1">
    <source>
        <dbReference type="EMBL" id="KAH7978046.1"/>
    </source>
</evidence>
<protein>
    <submittedName>
        <fullName evidence="1">Uncharacterized protein</fullName>
    </submittedName>
</protein>
<comment type="caution">
    <text evidence="1">The sequence shown here is derived from an EMBL/GenBank/DDBJ whole genome shotgun (WGS) entry which is preliminary data.</text>
</comment>
<reference evidence="1" key="1">
    <citation type="submission" date="2020-05" db="EMBL/GenBank/DDBJ databases">
        <title>Large-scale comparative analyses of tick genomes elucidate their genetic diversity and vector capacities.</title>
        <authorList>
            <person name="Jia N."/>
            <person name="Wang J."/>
            <person name="Shi W."/>
            <person name="Du L."/>
            <person name="Sun Y."/>
            <person name="Zhan W."/>
            <person name="Jiang J."/>
            <person name="Wang Q."/>
            <person name="Zhang B."/>
            <person name="Ji P."/>
            <person name="Sakyi L.B."/>
            <person name="Cui X."/>
            <person name="Yuan T."/>
            <person name="Jiang B."/>
            <person name="Yang W."/>
            <person name="Lam T.T.-Y."/>
            <person name="Chang Q."/>
            <person name="Ding S."/>
            <person name="Wang X."/>
            <person name="Zhu J."/>
            <person name="Ruan X."/>
            <person name="Zhao L."/>
            <person name="Wei J."/>
            <person name="Que T."/>
            <person name="Du C."/>
            <person name="Cheng J."/>
            <person name="Dai P."/>
            <person name="Han X."/>
            <person name="Huang E."/>
            <person name="Gao Y."/>
            <person name="Liu J."/>
            <person name="Shao H."/>
            <person name="Ye R."/>
            <person name="Li L."/>
            <person name="Wei W."/>
            <person name="Wang X."/>
            <person name="Wang C."/>
            <person name="Yang T."/>
            <person name="Huo Q."/>
            <person name="Li W."/>
            <person name="Guo W."/>
            <person name="Chen H."/>
            <person name="Zhou L."/>
            <person name="Ni X."/>
            <person name="Tian J."/>
            <person name="Zhou Y."/>
            <person name="Sheng Y."/>
            <person name="Liu T."/>
            <person name="Pan Y."/>
            <person name="Xia L."/>
            <person name="Li J."/>
            <person name="Zhao F."/>
            <person name="Cao W."/>
        </authorList>
    </citation>
    <scope>NUCLEOTIDE SEQUENCE</scope>
    <source>
        <strain evidence="1">Dsil-2018</strain>
    </source>
</reference>
<evidence type="ECO:0000313" key="2">
    <source>
        <dbReference type="Proteomes" id="UP000821865"/>
    </source>
</evidence>
<organism evidence="1 2">
    <name type="scientific">Dermacentor silvarum</name>
    <name type="common">Tick</name>
    <dbReference type="NCBI Taxonomy" id="543639"/>
    <lineage>
        <taxon>Eukaryota</taxon>
        <taxon>Metazoa</taxon>
        <taxon>Ecdysozoa</taxon>
        <taxon>Arthropoda</taxon>
        <taxon>Chelicerata</taxon>
        <taxon>Arachnida</taxon>
        <taxon>Acari</taxon>
        <taxon>Parasitiformes</taxon>
        <taxon>Ixodida</taxon>
        <taxon>Ixodoidea</taxon>
        <taxon>Ixodidae</taxon>
        <taxon>Rhipicephalinae</taxon>
        <taxon>Dermacentor</taxon>
    </lineage>
</organism>
<keyword evidence="2" id="KW-1185">Reference proteome</keyword>
<sequence length="372" mass="41646">MPRLPEDDYKIVLQPKCAVDLANIGLITLLDAIHSTSKIDVEQAAQADQVRVHPIKNTITISTPDRQRADAYRPSRNCGTKSTISTCPWRRMYPLLTTLFEVWFTEPTPTRRTKRSKVNWQRTQETLRDPSESFPPLQGRSQSRGRSSSRPRGAQQSGPSTQLTWNGNKPGHQAKTTQPPNPQVRKRAEQVERLQQGLAKANNKNRLLENKPNPKVHLTQNARDIVATVWRDNEPSNNMEVDNGRATKRKAESQAVAPKKNAAVPEDCLAIIEAAIEKLAQEQARAAEEQTKRLKEIEETTHHHSILILRTVKQIGMPEADGGPGEPFLPPQMAESPRPRSSTPPRLGGGPIRSHSASSARVEPHRRPSWET</sequence>
<name>A0ACB8DUL0_DERSI</name>
<accession>A0ACB8DUL0</accession>
<gene>
    <name evidence="1" type="ORF">HPB49_004309</name>
</gene>
<proteinExistence type="predicted"/>